<dbReference type="Pfam" id="PF03793">
    <property type="entry name" value="PASTA"/>
    <property type="match status" value="3"/>
</dbReference>
<dbReference type="RefSeq" id="WP_226384581.1">
    <property type="nucleotide sequence ID" value="NZ_JADCKA010000001.1"/>
</dbReference>
<protein>
    <recommendedName>
        <fullName evidence="1">non-specific serine/threonine protein kinase</fullName>
        <ecNumber evidence="1">2.7.11.1</ecNumber>
    </recommendedName>
</protein>
<evidence type="ECO:0000256" key="10">
    <source>
        <dbReference type="SAM" id="MobiDB-lite"/>
    </source>
</evidence>
<dbReference type="PANTHER" id="PTHR43289">
    <property type="entry name" value="MITOGEN-ACTIVATED PROTEIN KINASE KINASE KINASE 20-RELATED"/>
    <property type="match status" value="1"/>
</dbReference>
<comment type="catalytic activity">
    <reaction evidence="7">
        <text>L-threonyl-[protein] + ATP = O-phospho-L-threonyl-[protein] + ADP + H(+)</text>
        <dbReference type="Rhea" id="RHEA:46608"/>
        <dbReference type="Rhea" id="RHEA-COMP:11060"/>
        <dbReference type="Rhea" id="RHEA-COMP:11605"/>
        <dbReference type="ChEBI" id="CHEBI:15378"/>
        <dbReference type="ChEBI" id="CHEBI:30013"/>
        <dbReference type="ChEBI" id="CHEBI:30616"/>
        <dbReference type="ChEBI" id="CHEBI:61977"/>
        <dbReference type="ChEBI" id="CHEBI:456216"/>
        <dbReference type="EC" id="2.7.11.1"/>
    </reaction>
</comment>
<reference evidence="14 15" key="1">
    <citation type="submission" date="2020-10" db="EMBL/GenBank/DDBJ databases">
        <title>ChiBAC.</title>
        <authorList>
            <person name="Zenner C."/>
            <person name="Hitch T.C.A."/>
            <person name="Clavel T."/>
        </authorList>
    </citation>
    <scope>NUCLEOTIDE SEQUENCE [LARGE SCALE GENOMIC DNA]</scope>
    <source>
        <strain evidence="14 15">DSM 108706</strain>
    </source>
</reference>
<dbReference type="Pfam" id="PF00069">
    <property type="entry name" value="Pkinase"/>
    <property type="match status" value="1"/>
</dbReference>
<dbReference type="CDD" id="cd14014">
    <property type="entry name" value="STKc_PknB_like"/>
    <property type="match status" value="1"/>
</dbReference>
<organism evidence="14 15">
    <name type="scientific">Gallibacter intestinalis</name>
    <dbReference type="NCBI Taxonomy" id="2779356"/>
    <lineage>
        <taxon>Bacteria</taxon>
        <taxon>Bacillati</taxon>
        <taxon>Bacillota</taxon>
        <taxon>Clostridia</taxon>
        <taxon>Eubacteriales</taxon>
        <taxon>Eubacteriaceae</taxon>
        <taxon>Gallibacter</taxon>
    </lineage>
</organism>
<dbReference type="InterPro" id="IPR000719">
    <property type="entry name" value="Prot_kinase_dom"/>
</dbReference>
<keyword evidence="11" id="KW-0812">Transmembrane</keyword>
<dbReference type="SUPFAM" id="SSF56112">
    <property type="entry name" value="Protein kinase-like (PK-like)"/>
    <property type="match status" value="1"/>
</dbReference>
<feature type="region of interest" description="Disordered" evidence="10">
    <location>
        <begin position="458"/>
        <end position="491"/>
    </location>
</feature>
<comment type="catalytic activity">
    <reaction evidence="8">
        <text>L-seryl-[protein] + ATP = O-phospho-L-seryl-[protein] + ADP + H(+)</text>
        <dbReference type="Rhea" id="RHEA:17989"/>
        <dbReference type="Rhea" id="RHEA-COMP:9863"/>
        <dbReference type="Rhea" id="RHEA-COMP:11604"/>
        <dbReference type="ChEBI" id="CHEBI:15378"/>
        <dbReference type="ChEBI" id="CHEBI:29999"/>
        <dbReference type="ChEBI" id="CHEBI:30616"/>
        <dbReference type="ChEBI" id="CHEBI:83421"/>
        <dbReference type="ChEBI" id="CHEBI:456216"/>
        <dbReference type="EC" id="2.7.11.1"/>
    </reaction>
</comment>
<feature type="domain" description="Protein kinase" evidence="12">
    <location>
        <begin position="11"/>
        <end position="275"/>
    </location>
</feature>
<dbReference type="Proteomes" id="UP001516588">
    <property type="component" value="Unassembled WGS sequence"/>
</dbReference>
<dbReference type="CDD" id="cd06577">
    <property type="entry name" value="PASTA_pknB"/>
    <property type="match status" value="3"/>
</dbReference>
<dbReference type="Gene3D" id="1.10.510.10">
    <property type="entry name" value="Transferase(Phosphotransferase) domain 1"/>
    <property type="match status" value="1"/>
</dbReference>
<gene>
    <name evidence="14" type="primary">pknB</name>
    <name evidence="14" type="ORF">INF20_01335</name>
</gene>
<dbReference type="SMART" id="SM00740">
    <property type="entry name" value="PASTA"/>
    <property type="match status" value="3"/>
</dbReference>
<dbReference type="InterPro" id="IPR005543">
    <property type="entry name" value="PASTA_dom"/>
</dbReference>
<dbReference type="Gene3D" id="3.30.200.20">
    <property type="entry name" value="Phosphorylase Kinase, domain 1"/>
    <property type="match status" value="1"/>
</dbReference>
<keyword evidence="11" id="KW-0472">Membrane</keyword>
<proteinExistence type="predicted"/>
<name>A0ABR9QVL8_9FIRM</name>
<dbReference type="PROSITE" id="PS51178">
    <property type="entry name" value="PASTA"/>
    <property type="match status" value="3"/>
</dbReference>
<keyword evidence="4 9" id="KW-0547">Nucleotide-binding</keyword>
<dbReference type="InterPro" id="IPR008271">
    <property type="entry name" value="Ser/Thr_kinase_AS"/>
</dbReference>
<evidence type="ECO:0000256" key="7">
    <source>
        <dbReference type="ARBA" id="ARBA00047899"/>
    </source>
</evidence>
<sequence>MSERNVLAGRYELIEKIGDGGMAIVYKAKDRLLKRFIAVKILKPEFVQDIKFVENFRKESHAAASLSHPNIVSIYDVGQEGNINYIVMELVSGKTLNELIKEEAPMDYRKAADIAKQVAAGLSAAHKKGIVHRDVKPHNILMTEDGIAKITDFGIAKAVTNTTIVDSGKDNVMGSVHYFSPEQAKGANVDEKSDIYSLGIVLYEMLTGKVPFDGDNPVTIALMQINEPVTPPSVFNHNVPPGLERIVMKAVEKQPKNRFDSADEMIDALDKMEVVNRVVGDSIYDGAEELNEAYDNYDNYDTYSFGREELNKEAGRNKKSKGKGSKNKKKIAIIAAAVIVALAALVGIGFATGLFDKKDIEVPDFRGMTIEEAEDKAEDLGIEVKIGKYEFSTEYEQDQIMDQDPNHGEMVAKGDTVTVDISKGGERGVIPNLIGKSEEDAKKMIEDYGFELGTVKEKESHEEKGTVIEQDPSAGSEGKQGDTINITISDGSGKEMGEVPYVLGMSEDEARAAIEEAGFKVGDISEGVSSAYDNGQVMWQEYDAGTSVEKGTAIDIRISGGQTSTKTIEVPLSQAKNDTTTLTIVVTDESGNVIWRDKVSNVDSSDKYSNYPVNVIGKGRCTVRVYFDSDPEPIVQKIDF</sequence>
<dbReference type="GO" id="GO:0016301">
    <property type="term" value="F:kinase activity"/>
    <property type="evidence" value="ECO:0007669"/>
    <property type="project" value="UniProtKB-KW"/>
</dbReference>
<feature type="domain" description="PASTA" evidence="13">
    <location>
        <begin position="493"/>
        <end position="560"/>
    </location>
</feature>
<evidence type="ECO:0000256" key="11">
    <source>
        <dbReference type="SAM" id="Phobius"/>
    </source>
</evidence>
<keyword evidence="3" id="KW-0808">Transferase</keyword>
<keyword evidence="15" id="KW-1185">Reference proteome</keyword>
<evidence type="ECO:0000256" key="2">
    <source>
        <dbReference type="ARBA" id="ARBA00022527"/>
    </source>
</evidence>
<dbReference type="PROSITE" id="PS00107">
    <property type="entry name" value="PROTEIN_KINASE_ATP"/>
    <property type="match status" value="1"/>
</dbReference>
<accession>A0ABR9QVL8</accession>
<dbReference type="InterPro" id="IPR011009">
    <property type="entry name" value="Kinase-like_dom_sf"/>
</dbReference>
<dbReference type="PROSITE" id="PS50011">
    <property type="entry name" value="PROTEIN_KINASE_DOM"/>
    <property type="match status" value="1"/>
</dbReference>
<evidence type="ECO:0000256" key="8">
    <source>
        <dbReference type="ARBA" id="ARBA00048679"/>
    </source>
</evidence>
<evidence type="ECO:0000256" key="9">
    <source>
        <dbReference type="PROSITE-ProRule" id="PRU10141"/>
    </source>
</evidence>
<keyword evidence="2" id="KW-0723">Serine/threonine-protein kinase</keyword>
<dbReference type="SMART" id="SM00220">
    <property type="entry name" value="S_TKc"/>
    <property type="match status" value="1"/>
</dbReference>
<dbReference type="NCBIfam" id="NF033483">
    <property type="entry name" value="PknB_PASTA_kin"/>
    <property type="match status" value="1"/>
</dbReference>
<dbReference type="SUPFAM" id="SSF54184">
    <property type="entry name" value="Penicillin-binding protein 2x (pbp-2x), c-terminal domain"/>
    <property type="match status" value="2"/>
</dbReference>
<keyword evidence="5 14" id="KW-0418">Kinase</keyword>
<feature type="transmembrane region" description="Helical" evidence="11">
    <location>
        <begin position="331"/>
        <end position="355"/>
    </location>
</feature>
<keyword evidence="11" id="KW-1133">Transmembrane helix</keyword>
<evidence type="ECO:0000256" key="6">
    <source>
        <dbReference type="ARBA" id="ARBA00022840"/>
    </source>
</evidence>
<evidence type="ECO:0000256" key="5">
    <source>
        <dbReference type="ARBA" id="ARBA00022777"/>
    </source>
</evidence>
<evidence type="ECO:0000256" key="1">
    <source>
        <dbReference type="ARBA" id="ARBA00012513"/>
    </source>
</evidence>
<feature type="binding site" evidence="9">
    <location>
        <position position="40"/>
    </location>
    <ligand>
        <name>ATP</name>
        <dbReference type="ChEBI" id="CHEBI:30616"/>
    </ligand>
</feature>
<evidence type="ECO:0000259" key="12">
    <source>
        <dbReference type="PROSITE" id="PS50011"/>
    </source>
</evidence>
<evidence type="ECO:0000313" key="14">
    <source>
        <dbReference type="EMBL" id="MBE5034919.1"/>
    </source>
</evidence>
<evidence type="ECO:0000259" key="13">
    <source>
        <dbReference type="PROSITE" id="PS51178"/>
    </source>
</evidence>
<dbReference type="PROSITE" id="PS00108">
    <property type="entry name" value="PROTEIN_KINASE_ST"/>
    <property type="match status" value="1"/>
</dbReference>
<evidence type="ECO:0000313" key="15">
    <source>
        <dbReference type="Proteomes" id="UP001516588"/>
    </source>
</evidence>
<keyword evidence="6 9" id="KW-0067">ATP-binding</keyword>
<comment type="caution">
    <text evidence="14">The sequence shown here is derived from an EMBL/GenBank/DDBJ whole genome shotgun (WGS) entry which is preliminary data.</text>
</comment>
<evidence type="ECO:0000256" key="3">
    <source>
        <dbReference type="ARBA" id="ARBA00022679"/>
    </source>
</evidence>
<feature type="domain" description="PASTA" evidence="13">
    <location>
        <begin position="356"/>
        <end position="423"/>
    </location>
</feature>
<dbReference type="EC" id="2.7.11.1" evidence="1"/>
<dbReference type="Gene3D" id="3.30.10.20">
    <property type="match status" value="3"/>
</dbReference>
<evidence type="ECO:0000256" key="4">
    <source>
        <dbReference type="ARBA" id="ARBA00022741"/>
    </source>
</evidence>
<dbReference type="EMBL" id="JADCKA010000001">
    <property type="protein sequence ID" value="MBE5034919.1"/>
    <property type="molecule type" value="Genomic_DNA"/>
</dbReference>
<dbReference type="PANTHER" id="PTHR43289:SF34">
    <property type="entry name" value="SERINE_THREONINE-PROTEIN KINASE YBDM-RELATED"/>
    <property type="match status" value="1"/>
</dbReference>
<feature type="domain" description="PASTA" evidence="13">
    <location>
        <begin position="424"/>
        <end position="490"/>
    </location>
</feature>
<dbReference type="InterPro" id="IPR017441">
    <property type="entry name" value="Protein_kinase_ATP_BS"/>
</dbReference>